<keyword evidence="3" id="KW-0813">Transport</keyword>
<feature type="transmembrane region" description="Helical" evidence="8">
    <location>
        <begin position="308"/>
        <end position="327"/>
    </location>
</feature>
<evidence type="ECO:0000256" key="5">
    <source>
        <dbReference type="ARBA" id="ARBA00022692"/>
    </source>
</evidence>
<feature type="transmembrane region" description="Helical" evidence="8">
    <location>
        <begin position="121"/>
        <end position="142"/>
    </location>
</feature>
<dbReference type="Gene3D" id="1.20.1530.20">
    <property type="match status" value="1"/>
</dbReference>
<dbReference type="InterPro" id="IPR004776">
    <property type="entry name" value="Mem_transp_PIN-like"/>
</dbReference>
<gene>
    <name evidence="9" type="ORF">AVDCRST_MAG81-3968</name>
</gene>
<sequence length="329" mass="35903">MSDVLLRAYTPLLLWTGLGLVLFRFLPLALPHLLGRGLYWVGIPVEIFALARQTDFSSLIWLAPLWTGISLLIGMGLAFLSLQKLRSNSAEAGSLSHTGQDATPQPLLVLYPNQPARQGSFVLCSMLGNTGFIGLAIATVLISDVHLGWAVFYAITQNLLGTYGLGVFLSSYFGRSPDTNHWWLQLRDVLSVPSLWAFIAGLLSRPVTLPLDLESNLKAAIWIVIPLAFLLTGMRLSQLQGFKSLQSALMPALLKVWVLPLIVGLITTLTGLTGEPRLVLVLMSGMPTAFATLILAEEYDLDRELASSSIALSTILLLPLIPLWLTLFN</sequence>
<reference evidence="9" key="1">
    <citation type="submission" date="2020-02" db="EMBL/GenBank/DDBJ databases">
        <authorList>
            <person name="Meier V. D."/>
        </authorList>
    </citation>
    <scope>NUCLEOTIDE SEQUENCE</scope>
    <source>
        <strain evidence="9">AVDCRST_MAG81</strain>
    </source>
</reference>
<feature type="transmembrane region" description="Helical" evidence="8">
    <location>
        <begin position="148"/>
        <end position="169"/>
    </location>
</feature>
<evidence type="ECO:0000313" key="9">
    <source>
        <dbReference type="EMBL" id="CAA9586802.1"/>
    </source>
</evidence>
<organism evidence="9">
    <name type="scientific">uncultured Synechococcales cyanobacterium</name>
    <dbReference type="NCBI Taxonomy" id="1936017"/>
    <lineage>
        <taxon>Bacteria</taxon>
        <taxon>Bacillati</taxon>
        <taxon>Cyanobacteriota</taxon>
        <taxon>Cyanophyceae</taxon>
        <taxon>Synechococcales</taxon>
        <taxon>environmental samples</taxon>
    </lineage>
</organism>
<evidence type="ECO:0000256" key="8">
    <source>
        <dbReference type="SAM" id="Phobius"/>
    </source>
</evidence>
<evidence type="ECO:0000256" key="3">
    <source>
        <dbReference type="ARBA" id="ARBA00022448"/>
    </source>
</evidence>
<feature type="transmembrane region" description="Helical" evidence="8">
    <location>
        <begin position="59"/>
        <end position="80"/>
    </location>
</feature>
<evidence type="ECO:0000256" key="7">
    <source>
        <dbReference type="ARBA" id="ARBA00023136"/>
    </source>
</evidence>
<feature type="transmembrane region" description="Helical" evidence="8">
    <location>
        <begin position="248"/>
        <end position="272"/>
    </location>
</feature>
<comment type="similarity">
    <text evidence="2">Belongs to the auxin efflux carrier (TC 2.A.69) family.</text>
</comment>
<dbReference type="AlphaFoldDB" id="A0A6J4VSL2"/>
<feature type="transmembrane region" description="Helical" evidence="8">
    <location>
        <begin position="219"/>
        <end position="236"/>
    </location>
</feature>
<feature type="transmembrane region" description="Helical" evidence="8">
    <location>
        <begin position="189"/>
        <end position="207"/>
    </location>
</feature>
<dbReference type="PANTHER" id="PTHR36838:SF1">
    <property type="entry name" value="SLR1864 PROTEIN"/>
    <property type="match status" value="1"/>
</dbReference>
<protein>
    <submittedName>
        <fullName evidence="9">Auxin efflux carrier family protein</fullName>
    </submittedName>
</protein>
<dbReference type="Pfam" id="PF03547">
    <property type="entry name" value="Mem_trans"/>
    <property type="match status" value="1"/>
</dbReference>
<dbReference type="InterPro" id="IPR038770">
    <property type="entry name" value="Na+/solute_symporter_sf"/>
</dbReference>
<evidence type="ECO:0000256" key="4">
    <source>
        <dbReference type="ARBA" id="ARBA00022475"/>
    </source>
</evidence>
<proteinExistence type="inferred from homology"/>
<keyword evidence="6 8" id="KW-1133">Transmembrane helix</keyword>
<evidence type="ECO:0000256" key="1">
    <source>
        <dbReference type="ARBA" id="ARBA00004651"/>
    </source>
</evidence>
<name>A0A6J4VSL2_9CYAN</name>
<accession>A0A6J4VSL2</accession>
<feature type="transmembrane region" description="Helical" evidence="8">
    <location>
        <begin position="12"/>
        <end position="30"/>
    </location>
</feature>
<dbReference type="GO" id="GO:0055085">
    <property type="term" value="P:transmembrane transport"/>
    <property type="evidence" value="ECO:0007669"/>
    <property type="project" value="InterPro"/>
</dbReference>
<dbReference type="PANTHER" id="PTHR36838">
    <property type="entry name" value="AUXIN EFFLUX CARRIER FAMILY PROTEIN"/>
    <property type="match status" value="1"/>
</dbReference>
<evidence type="ECO:0000256" key="2">
    <source>
        <dbReference type="ARBA" id="ARBA00010145"/>
    </source>
</evidence>
<comment type="subcellular location">
    <subcellularLocation>
        <location evidence="1">Cell membrane</location>
        <topology evidence="1">Multi-pass membrane protein</topology>
    </subcellularLocation>
</comment>
<keyword evidence="7 8" id="KW-0472">Membrane</keyword>
<keyword evidence="5 8" id="KW-0812">Transmembrane</keyword>
<evidence type="ECO:0000256" key="6">
    <source>
        <dbReference type="ARBA" id="ARBA00022989"/>
    </source>
</evidence>
<dbReference type="EMBL" id="CADCWO010000208">
    <property type="protein sequence ID" value="CAA9586802.1"/>
    <property type="molecule type" value="Genomic_DNA"/>
</dbReference>
<feature type="transmembrane region" description="Helical" evidence="8">
    <location>
        <begin position="278"/>
        <end position="296"/>
    </location>
</feature>
<keyword evidence="4" id="KW-1003">Cell membrane</keyword>
<dbReference type="GO" id="GO:0005886">
    <property type="term" value="C:plasma membrane"/>
    <property type="evidence" value="ECO:0007669"/>
    <property type="project" value="UniProtKB-SubCell"/>
</dbReference>